<evidence type="ECO:0000313" key="3">
    <source>
        <dbReference type="Proteomes" id="UP000545386"/>
    </source>
</evidence>
<dbReference type="PANTHER" id="PTHR21366:SF14">
    <property type="entry name" value="GLYOXALASE DOMAIN-CONTAINING PROTEIN 5"/>
    <property type="match status" value="1"/>
</dbReference>
<protein>
    <submittedName>
        <fullName evidence="2">VOC family protein</fullName>
    </submittedName>
</protein>
<dbReference type="SUPFAM" id="SSF54593">
    <property type="entry name" value="Glyoxalase/Bleomycin resistance protein/Dihydroxybiphenyl dioxygenase"/>
    <property type="match status" value="2"/>
</dbReference>
<dbReference type="Proteomes" id="UP000545386">
    <property type="component" value="Unassembled WGS sequence"/>
</dbReference>
<dbReference type="EMBL" id="JACJUU010000002">
    <property type="protein sequence ID" value="MBC2768825.1"/>
    <property type="molecule type" value="Genomic_DNA"/>
</dbReference>
<dbReference type="InterPro" id="IPR050383">
    <property type="entry name" value="GlyoxalaseI/FosfomycinResist"/>
</dbReference>
<dbReference type="InterPro" id="IPR037523">
    <property type="entry name" value="VOC_core"/>
</dbReference>
<accession>A0A842HPJ5</accession>
<dbReference type="InterPro" id="IPR004360">
    <property type="entry name" value="Glyas_Fos-R_dOase_dom"/>
</dbReference>
<dbReference type="InterPro" id="IPR029068">
    <property type="entry name" value="Glyas_Bleomycin-R_OHBP_Dase"/>
</dbReference>
<gene>
    <name evidence="2" type="ORF">GTU67_02725</name>
</gene>
<dbReference type="Pfam" id="PF00903">
    <property type="entry name" value="Glyoxalase"/>
    <property type="match status" value="1"/>
</dbReference>
<name>A0A842HPJ5_9BURK</name>
<dbReference type="Gene3D" id="3.10.180.10">
    <property type="entry name" value="2,3-Dihydroxybiphenyl 1,2-Dioxygenase, domain 1"/>
    <property type="match status" value="2"/>
</dbReference>
<dbReference type="CDD" id="cd08360">
    <property type="entry name" value="MhqB_like_C"/>
    <property type="match status" value="1"/>
</dbReference>
<dbReference type="PROSITE" id="PS51819">
    <property type="entry name" value="VOC"/>
    <property type="match status" value="1"/>
</dbReference>
<dbReference type="RefSeq" id="WP_011255156.1">
    <property type="nucleotide sequence ID" value="NZ_JACJUU010000002.1"/>
</dbReference>
<feature type="domain" description="VOC" evidence="1">
    <location>
        <begin position="152"/>
        <end position="267"/>
    </location>
</feature>
<sequence length="309" mass="34119">MIRSLLHVGILVPDLEVGRAFYELFGLEARAVGNDLVFRCPGRDQDQIRLIQGAKKRLAYVSLGTNGPGMATLMSRLNAAGVALSSNPPFDVGLDGVWFQDPHGDWLNVRVAEPAPCVSPLPPEINAHGRYRRIGERACDVSTRSKKAVPLRLGHLIKFSPDVDRSVDFYTQLLGMKVSDRAFDILAFLRGAAGGDHHMIAFAKSSHTGLHHMSFEVSDLDQIEIGAQTLLRAGYKDGFGLGRHIGGSNYFHYIRDPWGSLVEYFWDIDVIPEDDSGWVPLNVGPEEITAVWAAMPPPDDFVLNFEEPD</sequence>
<evidence type="ECO:0000313" key="2">
    <source>
        <dbReference type="EMBL" id="MBC2768825.1"/>
    </source>
</evidence>
<organism evidence="2 3">
    <name type="scientific">Pusillimonas minor</name>
    <dbReference type="NCBI Taxonomy" id="2697024"/>
    <lineage>
        <taxon>Bacteria</taxon>
        <taxon>Pseudomonadati</taxon>
        <taxon>Pseudomonadota</taxon>
        <taxon>Betaproteobacteria</taxon>
        <taxon>Burkholderiales</taxon>
        <taxon>Alcaligenaceae</taxon>
        <taxon>Pusillimonas</taxon>
    </lineage>
</organism>
<evidence type="ECO:0000259" key="1">
    <source>
        <dbReference type="PROSITE" id="PS51819"/>
    </source>
</evidence>
<keyword evidence="3" id="KW-1185">Reference proteome</keyword>
<reference evidence="2 3" key="1">
    <citation type="submission" date="2020-08" db="EMBL/GenBank/DDBJ databases">
        <title>Paraeoetvoesia sp. YC-7-48 draft genome sequence.</title>
        <authorList>
            <person name="Yao L."/>
        </authorList>
    </citation>
    <scope>NUCLEOTIDE SEQUENCE [LARGE SCALE GENOMIC DNA]</scope>
    <source>
        <strain evidence="3">YC-7-48</strain>
    </source>
</reference>
<dbReference type="PANTHER" id="PTHR21366">
    <property type="entry name" value="GLYOXALASE FAMILY PROTEIN"/>
    <property type="match status" value="1"/>
</dbReference>
<dbReference type="AlphaFoldDB" id="A0A842HPJ5"/>
<comment type="caution">
    <text evidence="2">The sequence shown here is derived from an EMBL/GenBank/DDBJ whole genome shotgun (WGS) entry which is preliminary data.</text>
</comment>
<proteinExistence type="predicted"/>